<protein>
    <submittedName>
        <fullName evidence="2">Uncharacterized protein</fullName>
    </submittedName>
</protein>
<dbReference type="Proteomes" id="UP000001861">
    <property type="component" value="Unassembled WGS sequence"/>
</dbReference>
<evidence type="ECO:0000313" key="2">
    <source>
        <dbReference type="EMBL" id="EAU80726.1"/>
    </source>
</evidence>
<organism evidence="2 3">
    <name type="scientific">Coprinopsis cinerea (strain Okayama-7 / 130 / ATCC MYA-4618 / FGSC 9003)</name>
    <name type="common">Inky cap fungus</name>
    <name type="synonym">Hormographiella aspergillata</name>
    <dbReference type="NCBI Taxonomy" id="240176"/>
    <lineage>
        <taxon>Eukaryota</taxon>
        <taxon>Fungi</taxon>
        <taxon>Dikarya</taxon>
        <taxon>Basidiomycota</taxon>
        <taxon>Agaricomycotina</taxon>
        <taxon>Agaricomycetes</taxon>
        <taxon>Agaricomycetidae</taxon>
        <taxon>Agaricales</taxon>
        <taxon>Agaricineae</taxon>
        <taxon>Psathyrellaceae</taxon>
        <taxon>Coprinopsis</taxon>
    </lineage>
</organism>
<dbReference type="EMBL" id="AACS02000002">
    <property type="protein sequence ID" value="EAU80726.1"/>
    <property type="molecule type" value="Genomic_DNA"/>
</dbReference>
<accession>A8PFR3</accession>
<dbReference type="InParanoid" id="A8PFR3"/>
<dbReference type="AlphaFoldDB" id="A8PFR3"/>
<keyword evidence="3" id="KW-1185">Reference proteome</keyword>
<evidence type="ECO:0000256" key="1">
    <source>
        <dbReference type="SAM" id="SignalP"/>
    </source>
</evidence>
<dbReference type="OrthoDB" id="5150177at2759"/>
<name>A8PFR3_COPC7</name>
<reference evidence="2 3" key="1">
    <citation type="journal article" date="2010" name="Proc. Natl. Acad. Sci. U.S.A.">
        <title>Insights into evolution of multicellular fungi from the assembled chromosomes of the mushroom Coprinopsis cinerea (Coprinus cinereus).</title>
        <authorList>
            <person name="Stajich J.E."/>
            <person name="Wilke S.K."/>
            <person name="Ahren D."/>
            <person name="Au C.H."/>
            <person name="Birren B.W."/>
            <person name="Borodovsky M."/>
            <person name="Burns C."/>
            <person name="Canback B."/>
            <person name="Casselton L.A."/>
            <person name="Cheng C.K."/>
            <person name="Deng J."/>
            <person name="Dietrich F.S."/>
            <person name="Fargo D.C."/>
            <person name="Farman M.L."/>
            <person name="Gathman A.C."/>
            <person name="Goldberg J."/>
            <person name="Guigo R."/>
            <person name="Hoegger P.J."/>
            <person name="Hooker J.B."/>
            <person name="Huggins A."/>
            <person name="James T.Y."/>
            <person name="Kamada T."/>
            <person name="Kilaru S."/>
            <person name="Kodira C."/>
            <person name="Kues U."/>
            <person name="Kupfer D."/>
            <person name="Kwan H.S."/>
            <person name="Lomsadze A."/>
            <person name="Li W."/>
            <person name="Lilly W.W."/>
            <person name="Ma L.J."/>
            <person name="Mackey A.J."/>
            <person name="Manning G."/>
            <person name="Martin F."/>
            <person name="Muraguchi H."/>
            <person name="Natvig D.O."/>
            <person name="Palmerini H."/>
            <person name="Ramesh M.A."/>
            <person name="Rehmeyer C.J."/>
            <person name="Roe B.A."/>
            <person name="Shenoy N."/>
            <person name="Stanke M."/>
            <person name="Ter-Hovhannisyan V."/>
            <person name="Tunlid A."/>
            <person name="Velagapudi R."/>
            <person name="Vision T.J."/>
            <person name="Zeng Q."/>
            <person name="Zolan M.E."/>
            <person name="Pukkila P.J."/>
        </authorList>
    </citation>
    <scope>NUCLEOTIDE SEQUENCE [LARGE SCALE GENOMIC DNA]</scope>
    <source>
        <strain evidence="3">Okayama-7 / 130 / ATCC MYA-4618 / FGSC 9003</strain>
    </source>
</reference>
<feature type="signal peptide" evidence="1">
    <location>
        <begin position="1"/>
        <end position="19"/>
    </location>
</feature>
<feature type="chain" id="PRO_5002726900" evidence="1">
    <location>
        <begin position="20"/>
        <end position="103"/>
    </location>
</feature>
<comment type="caution">
    <text evidence="2">The sequence shown here is derived from an EMBL/GenBank/DDBJ whole genome shotgun (WGS) entry which is preliminary data.</text>
</comment>
<gene>
    <name evidence="2" type="ORF">CC1G_04836</name>
</gene>
<dbReference type="GeneID" id="6017650"/>
<dbReference type="KEGG" id="cci:CC1G_04836"/>
<keyword evidence="1" id="KW-0732">Signal</keyword>
<dbReference type="VEuPathDB" id="FungiDB:CC1G_04836"/>
<proteinExistence type="predicted"/>
<sequence>MRFSFTLFSLLAGLALVSAQGFGDDLTDIEARDFDEGLAEAREYYDFDLESRDFEDLDARDFEDLDARDLEEFLEARDYEDILESRGFDDFDLDARDYEDLDA</sequence>
<dbReference type="RefSeq" id="XP_001840992.1">
    <property type="nucleotide sequence ID" value="XM_001840940.1"/>
</dbReference>
<evidence type="ECO:0000313" key="3">
    <source>
        <dbReference type="Proteomes" id="UP000001861"/>
    </source>
</evidence>